<reference evidence="4" key="1">
    <citation type="submission" date="2025-08" db="UniProtKB">
        <authorList>
            <consortium name="RefSeq"/>
        </authorList>
    </citation>
    <scope>IDENTIFICATION</scope>
    <source>
        <strain evidence="4">Tuebingen</strain>
        <tissue evidence="4">Fibroblasts and whole tissue</tissue>
    </source>
</reference>
<evidence type="ECO:0000256" key="1">
    <source>
        <dbReference type="SAM" id="MobiDB-lite"/>
    </source>
</evidence>
<dbReference type="AlphaFoldDB" id="A0A8M2B796"/>
<organism evidence="3 4">
    <name type="scientific">Danio rerio</name>
    <name type="common">Zebrafish</name>
    <name type="synonym">Brachydanio rerio</name>
    <dbReference type="NCBI Taxonomy" id="7955"/>
    <lineage>
        <taxon>Eukaryota</taxon>
        <taxon>Metazoa</taxon>
        <taxon>Chordata</taxon>
        <taxon>Craniata</taxon>
        <taxon>Vertebrata</taxon>
        <taxon>Euteleostomi</taxon>
        <taxon>Actinopterygii</taxon>
        <taxon>Neopterygii</taxon>
        <taxon>Teleostei</taxon>
        <taxon>Ostariophysi</taxon>
        <taxon>Cypriniformes</taxon>
        <taxon>Danionidae</taxon>
        <taxon>Danioninae</taxon>
        <taxon>Danio</taxon>
    </lineage>
</organism>
<gene>
    <name evidence="4" type="primary">LOC101885315</name>
</gene>
<keyword evidence="3" id="KW-1185">Reference proteome</keyword>
<evidence type="ECO:0000313" key="3">
    <source>
        <dbReference type="Proteomes" id="UP000000437"/>
    </source>
</evidence>
<evidence type="ECO:0000256" key="2">
    <source>
        <dbReference type="SAM" id="SignalP"/>
    </source>
</evidence>
<evidence type="ECO:0000313" key="4">
    <source>
        <dbReference type="RefSeq" id="XP_005160159.2"/>
    </source>
</evidence>
<name>A0A8M2B796_DANRE</name>
<dbReference type="Proteomes" id="UP000000437">
    <property type="component" value="Chromosome 1"/>
</dbReference>
<proteinExistence type="predicted"/>
<feature type="chain" id="PRO_5035438560" evidence="2">
    <location>
        <begin position="33"/>
        <end position="222"/>
    </location>
</feature>
<protein>
    <submittedName>
        <fullName evidence="4">Uncharacterized protein</fullName>
    </submittedName>
</protein>
<keyword evidence="2" id="KW-0732">Signal</keyword>
<sequence length="222" mass="24270">MISASFAAMDVNIALGLLAALVFTLQTYNSEGRNIKCRQGQHNLQKRSGEDVVILEGYEVTPQDQERGVGCEEHETAGLFPTPPSEAIRGNQVPQMPAPTSKIPPKKQLCWMYYGTPVRLYLPMRNLPNSQGNNKPYTGGMSGNTQARVVCGKPMGNFPKNYSNGQGKQNNNGAGAIKPVVVRPGMAFQVPGGKSTNFYNIFRNYQRLKAAERPSSISSRCT</sequence>
<dbReference type="GlyGen" id="A0A8M2B796">
    <property type="glycosylation" value="1 site"/>
</dbReference>
<feature type="signal peptide" evidence="2">
    <location>
        <begin position="1"/>
        <end position="32"/>
    </location>
</feature>
<dbReference type="GeneID" id="101885315"/>
<feature type="region of interest" description="Disordered" evidence="1">
    <location>
        <begin position="78"/>
        <end position="101"/>
    </location>
</feature>
<dbReference type="KEGG" id="dre:101885315"/>
<dbReference type="OrthoDB" id="8921843at2759"/>
<dbReference type="RefSeq" id="XP_005160159.2">
    <property type="nucleotide sequence ID" value="XM_005160102.6"/>
</dbReference>
<accession>A0A8M2B796</accession>